<reference evidence="1 2" key="1">
    <citation type="submission" date="2015-09" db="EMBL/GenBank/DDBJ databases">
        <title>Complete genome of Psychrobacter urativorans R10.10B.</title>
        <authorList>
            <person name="See-Too W.S."/>
            <person name="Chan K.G."/>
        </authorList>
    </citation>
    <scope>NUCLEOTIDE SEQUENCE [LARGE SCALE GENOMIC DNA]</scope>
    <source>
        <strain evidence="1 2">R10.10B</strain>
    </source>
</reference>
<dbReference type="OrthoDB" id="9968267at2"/>
<name>A0A0M4SZF1_9GAMM</name>
<dbReference type="AlphaFoldDB" id="A0A0M4SZF1"/>
<keyword evidence="2" id="KW-1185">Reference proteome</keyword>
<sequence length="349" mass="40117">MLVFSWLAPQEKSADTPFECCLILEYNDESRVDVIDINDIKNDSKTWLDLVHKRRPLDNGDKSSKKSNNKNSLFLSYLIDTDLLLKEKPRLAHIYLWASTSARDEKIHLETVYPFSQLIPTSSLNLNKIFIQVYPILSDAQSSQKYHEIENQRIDSEGFIALLALIQEQPKKIIVTESPIPTKQSLIAKQPVMIKELITESESNQDASDDFNLEILDQKEEDVVWGIFSKQDLSDLVEGFYDWQRVHGKNTLIARLPTDLSEKISKHFDIVFWTSGQGISNMVVDNRPPRHTMVIGIIKTSGSDKEHISHGIGYCIQRPTSLDKMWTHQQWHRLECSDNEILTVTPIIL</sequence>
<organism evidence="1 2">
    <name type="scientific">Psychrobacter urativorans</name>
    <dbReference type="NCBI Taxonomy" id="45610"/>
    <lineage>
        <taxon>Bacteria</taxon>
        <taxon>Pseudomonadati</taxon>
        <taxon>Pseudomonadota</taxon>
        <taxon>Gammaproteobacteria</taxon>
        <taxon>Moraxellales</taxon>
        <taxon>Moraxellaceae</taxon>
        <taxon>Psychrobacter</taxon>
    </lineage>
</organism>
<evidence type="ECO:0000313" key="2">
    <source>
        <dbReference type="Proteomes" id="UP000059847"/>
    </source>
</evidence>
<evidence type="ECO:0000313" key="1">
    <source>
        <dbReference type="EMBL" id="ALF60572.1"/>
    </source>
</evidence>
<protein>
    <submittedName>
        <fullName evidence="1">Uncharacterized protein</fullName>
    </submittedName>
</protein>
<dbReference type="STRING" id="45610.AOC03_11390"/>
<dbReference type="KEGG" id="pur:AOC03_11390"/>
<dbReference type="Proteomes" id="UP000059847">
    <property type="component" value="Chromosome"/>
</dbReference>
<accession>A0A0M4SZF1</accession>
<dbReference type="RefSeq" id="WP_062536116.1">
    <property type="nucleotide sequence ID" value="NZ_CP012678.1"/>
</dbReference>
<dbReference type="EMBL" id="CP012678">
    <property type="protein sequence ID" value="ALF60572.1"/>
    <property type="molecule type" value="Genomic_DNA"/>
</dbReference>
<proteinExistence type="predicted"/>
<gene>
    <name evidence="1" type="ORF">AOC03_11390</name>
</gene>